<dbReference type="EMBL" id="CP158165">
    <property type="protein sequence ID" value="XBV26814.1"/>
    <property type="molecule type" value="Genomic_DNA"/>
</dbReference>
<reference evidence="3" key="1">
    <citation type="submission" date="2024-06" db="EMBL/GenBank/DDBJ databases">
        <title>Kribbella sp. strain HUAS MG21 genome sequences.</title>
        <authorList>
            <person name="Mo P."/>
        </authorList>
    </citation>
    <scope>NUCLEOTIDE SEQUENCE</scope>
    <source>
        <strain evidence="3">HUAS MG21</strain>
    </source>
</reference>
<evidence type="ECO:0000256" key="2">
    <source>
        <dbReference type="ARBA" id="ARBA00022448"/>
    </source>
</evidence>
<sequence length="434" mass="46473">MTGSSFTRRGFLGLTSAAAVGVGLSACTGGGTAPAGSGGNTGAASNNLRVFTYEGDETIGLFKAQLKKFDQQAGTTTTVESLPGSGAAVYPDKLRTQLLGGKGPDVWRIWGGQIGAPFVKAKQALDLSPYYDKYGWADRINQQAIDGMTFEGTKAGIPMMLLGLGAWYNKSLFAKAGITATPTTYAELEAANDKLLAVGVTPVGLAGKYGWNIMRLFEYLLEHTAGPELHDKLLAGDESWDRPEVVEAFTLFKKWQDKKWIANGALGMDPADVEPGYVQGNYGYTIIGPWTESVAILSAKKNPAGFGNFELPTDQQPARHSGFVEGYMINAKSGNPDKAAELLDFLSKPETQKALQNTASSVKGAEPDPKALPLSAEWAQKYGSHPFYTIQDQAFPKKEADQYFSVQSDLLQGKLAPDAAAKKMQEVISAWAKS</sequence>
<dbReference type="InterPro" id="IPR006059">
    <property type="entry name" value="SBP"/>
</dbReference>
<evidence type="ECO:0000313" key="3">
    <source>
        <dbReference type="EMBL" id="XBV26814.1"/>
    </source>
</evidence>
<dbReference type="PROSITE" id="PS51318">
    <property type="entry name" value="TAT"/>
    <property type="match status" value="1"/>
</dbReference>
<dbReference type="InterPro" id="IPR006311">
    <property type="entry name" value="TAT_signal"/>
</dbReference>
<dbReference type="PANTHER" id="PTHR43649">
    <property type="entry name" value="ARABINOSE-BINDING PROTEIN-RELATED"/>
    <property type="match status" value="1"/>
</dbReference>
<dbReference type="Gene3D" id="3.40.190.10">
    <property type="entry name" value="Periplasmic binding protein-like II"/>
    <property type="match status" value="2"/>
</dbReference>
<dbReference type="RefSeq" id="WP_350279609.1">
    <property type="nucleotide sequence ID" value="NZ_CP158165.1"/>
</dbReference>
<protein>
    <submittedName>
        <fullName evidence="3">Extracellular solute-binding protein</fullName>
    </submittedName>
</protein>
<evidence type="ECO:0000256" key="1">
    <source>
        <dbReference type="ARBA" id="ARBA00008520"/>
    </source>
</evidence>
<dbReference type="Pfam" id="PF01547">
    <property type="entry name" value="SBP_bac_1"/>
    <property type="match status" value="1"/>
</dbReference>
<gene>
    <name evidence="3" type="ORF">ABN611_10400</name>
</gene>
<keyword evidence="2" id="KW-0813">Transport</keyword>
<dbReference type="PANTHER" id="PTHR43649:SF29">
    <property type="entry name" value="OSMOPROTECTIVE COMPOUNDS-BINDING PROTEIN GGTB"/>
    <property type="match status" value="1"/>
</dbReference>
<comment type="similarity">
    <text evidence="1">Belongs to the bacterial solute-binding protein 1 family.</text>
</comment>
<dbReference type="InterPro" id="IPR050490">
    <property type="entry name" value="Bact_solute-bd_prot1"/>
</dbReference>
<dbReference type="AlphaFoldDB" id="A0AAU7TJ79"/>
<name>A0AAU7TJ79_9ACTN</name>
<organism evidence="3">
    <name type="scientific">Kribbella sp. HUAS MG21</name>
    <dbReference type="NCBI Taxonomy" id="3160966"/>
    <lineage>
        <taxon>Bacteria</taxon>
        <taxon>Bacillati</taxon>
        <taxon>Actinomycetota</taxon>
        <taxon>Actinomycetes</taxon>
        <taxon>Propionibacteriales</taxon>
        <taxon>Kribbellaceae</taxon>
        <taxon>Kribbella</taxon>
    </lineage>
</organism>
<dbReference type="SUPFAM" id="SSF53850">
    <property type="entry name" value="Periplasmic binding protein-like II"/>
    <property type="match status" value="1"/>
</dbReference>
<accession>A0AAU7TJ79</accession>
<proteinExistence type="inferred from homology"/>